<name>A0A067SZH3_GALM3</name>
<keyword evidence="3" id="KW-1185">Reference proteome</keyword>
<organism evidence="2 3">
    <name type="scientific">Galerina marginata (strain CBS 339.88)</name>
    <dbReference type="NCBI Taxonomy" id="685588"/>
    <lineage>
        <taxon>Eukaryota</taxon>
        <taxon>Fungi</taxon>
        <taxon>Dikarya</taxon>
        <taxon>Basidiomycota</taxon>
        <taxon>Agaricomycotina</taxon>
        <taxon>Agaricomycetes</taxon>
        <taxon>Agaricomycetidae</taxon>
        <taxon>Agaricales</taxon>
        <taxon>Agaricineae</taxon>
        <taxon>Strophariaceae</taxon>
        <taxon>Galerina</taxon>
    </lineage>
</organism>
<comment type="similarity">
    <text evidence="1">Belongs to the cycloisomerase 2 family.</text>
</comment>
<evidence type="ECO:0000256" key="1">
    <source>
        <dbReference type="ARBA" id="ARBA00005564"/>
    </source>
</evidence>
<dbReference type="InterPro" id="IPR050282">
    <property type="entry name" value="Cycloisomerase_2"/>
</dbReference>
<dbReference type="InterPro" id="IPR015943">
    <property type="entry name" value="WD40/YVTN_repeat-like_dom_sf"/>
</dbReference>
<gene>
    <name evidence="2" type="ORF">GALMADRAFT_270456</name>
</gene>
<protein>
    <recommendedName>
        <fullName evidence="4">Isomerase YbhE</fullName>
    </recommendedName>
</protein>
<dbReference type="Gene3D" id="2.130.10.10">
    <property type="entry name" value="YVTN repeat-like/Quinoprotein amine dehydrogenase"/>
    <property type="match status" value="1"/>
</dbReference>
<dbReference type="EMBL" id="KL142387">
    <property type="protein sequence ID" value="KDR73084.1"/>
    <property type="molecule type" value="Genomic_DNA"/>
</dbReference>
<dbReference type="SUPFAM" id="SSF50974">
    <property type="entry name" value="Nitrous oxide reductase, N-terminal domain"/>
    <property type="match status" value="1"/>
</dbReference>
<evidence type="ECO:0000313" key="3">
    <source>
        <dbReference type="Proteomes" id="UP000027222"/>
    </source>
</evidence>
<dbReference type="OrthoDB" id="9972196at2759"/>
<dbReference type="Pfam" id="PF10282">
    <property type="entry name" value="Lactonase"/>
    <property type="match status" value="1"/>
</dbReference>
<accession>A0A067SZH3</accession>
<dbReference type="Proteomes" id="UP000027222">
    <property type="component" value="Unassembled WGS sequence"/>
</dbReference>
<dbReference type="STRING" id="685588.A0A067SZH3"/>
<dbReference type="InterPro" id="IPR019405">
    <property type="entry name" value="Lactonase_7-beta_prop"/>
</dbReference>
<dbReference type="PANTHER" id="PTHR30344:SF7">
    <property type="entry name" value="DUF2415 DOMAIN-CONTAINING PROTEIN"/>
    <property type="match status" value="1"/>
</dbReference>
<dbReference type="PANTHER" id="PTHR30344">
    <property type="entry name" value="6-PHOSPHOGLUCONOLACTONASE-RELATED"/>
    <property type="match status" value="1"/>
</dbReference>
<dbReference type="GO" id="GO:0017057">
    <property type="term" value="F:6-phosphogluconolactonase activity"/>
    <property type="evidence" value="ECO:0007669"/>
    <property type="project" value="TreeGrafter"/>
</dbReference>
<dbReference type="AlphaFoldDB" id="A0A067SZH3"/>
<evidence type="ECO:0000313" key="2">
    <source>
        <dbReference type="EMBL" id="KDR73084.1"/>
    </source>
</evidence>
<sequence>MVSFKILAGGFDVFVATYVFNTATSSLTLQSTSPTGPSPSWITRNPFNRSLLYAVNELDPNGGLQSFAIQPDGSLSAPIDTVSSGGGNPAFVTTLSSGSVAVMNFFGGNGRIIPTTSKGTKFDASAPIITFPPPVGGVSHPHMALELGGEVLVPDLGGDKIWRLKENPITGAFGIQGFIPQPLGSGPRHIAFFNNRLFTIHELSSTLSVQTLPPLPNGTSTTFSSISITPPNPPPGALFAGAEILIPPPTPRFPTPLIYVSNRNTGVQAPDGEGDSIAIFEHVNQGRPDLGERLVLVKQVFTGLDQIRGMEFGNVLQGTDEFLVAGGVAGTAGVVILKRTEGGRNLEIVARNLDVPTRSTFIWL</sequence>
<dbReference type="InterPro" id="IPR011045">
    <property type="entry name" value="N2O_reductase_N"/>
</dbReference>
<reference evidence="3" key="1">
    <citation type="journal article" date="2014" name="Proc. Natl. Acad. Sci. U.S.A.">
        <title>Extensive sampling of basidiomycete genomes demonstrates inadequacy of the white-rot/brown-rot paradigm for wood decay fungi.</title>
        <authorList>
            <person name="Riley R."/>
            <person name="Salamov A.A."/>
            <person name="Brown D.W."/>
            <person name="Nagy L.G."/>
            <person name="Floudas D."/>
            <person name="Held B.W."/>
            <person name="Levasseur A."/>
            <person name="Lombard V."/>
            <person name="Morin E."/>
            <person name="Otillar R."/>
            <person name="Lindquist E.A."/>
            <person name="Sun H."/>
            <person name="LaButti K.M."/>
            <person name="Schmutz J."/>
            <person name="Jabbour D."/>
            <person name="Luo H."/>
            <person name="Baker S.E."/>
            <person name="Pisabarro A.G."/>
            <person name="Walton J.D."/>
            <person name="Blanchette R.A."/>
            <person name="Henrissat B."/>
            <person name="Martin F."/>
            <person name="Cullen D."/>
            <person name="Hibbett D.S."/>
            <person name="Grigoriev I.V."/>
        </authorList>
    </citation>
    <scope>NUCLEOTIDE SEQUENCE [LARGE SCALE GENOMIC DNA]</scope>
    <source>
        <strain evidence="3">CBS 339.88</strain>
    </source>
</reference>
<dbReference type="HOGENOM" id="CLU_038716_1_0_1"/>
<proteinExistence type="inferred from homology"/>
<evidence type="ECO:0008006" key="4">
    <source>
        <dbReference type="Google" id="ProtNLM"/>
    </source>
</evidence>